<organism evidence="1 2">
    <name type="scientific">Cyclocybe aegerita</name>
    <name type="common">Black poplar mushroom</name>
    <name type="synonym">Agrocybe aegerita</name>
    <dbReference type="NCBI Taxonomy" id="1973307"/>
    <lineage>
        <taxon>Eukaryota</taxon>
        <taxon>Fungi</taxon>
        <taxon>Dikarya</taxon>
        <taxon>Basidiomycota</taxon>
        <taxon>Agaricomycotina</taxon>
        <taxon>Agaricomycetes</taxon>
        <taxon>Agaricomycetidae</taxon>
        <taxon>Agaricales</taxon>
        <taxon>Agaricineae</taxon>
        <taxon>Bolbitiaceae</taxon>
        <taxon>Cyclocybe</taxon>
    </lineage>
</organism>
<evidence type="ECO:0000313" key="2">
    <source>
        <dbReference type="Proteomes" id="UP000467700"/>
    </source>
</evidence>
<keyword evidence="2" id="KW-1185">Reference proteome</keyword>
<protein>
    <submittedName>
        <fullName evidence="1">Uncharacterized protein</fullName>
    </submittedName>
</protein>
<name>A0A8S0WC84_CYCAE</name>
<gene>
    <name evidence="1" type="ORF">AAE3_LOCUS12555</name>
</gene>
<proteinExistence type="predicted"/>
<reference evidence="1 2" key="1">
    <citation type="submission" date="2020-01" db="EMBL/GenBank/DDBJ databases">
        <authorList>
            <person name="Gupta K D."/>
        </authorList>
    </citation>
    <scope>NUCLEOTIDE SEQUENCE [LARGE SCALE GENOMIC DNA]</scope>
</reference>
<dbReference type="EMBL" id="CACVBS010000090">
    <property type="protein sequence ID" value="CAA7270508.1"/>
    <property type="molecule type" value="Genomic_DNA"/>
</dbReference>
<dbReference type="Proteomes" id="UP000467700">
    <property type="component" value="Unassembled WGS sequence"/>
</dbReference>
<dbReference type="AlphaFoldDB" id="A0A8S0WC84"/>
<comment type="caution">
    <text evidence="1">The sequence shown here is derived from an EMBL/GenBank/DDBJ whole genome shotgun (WGS) entry which is preliminary data.</text>
</comment>
<dbReference type="OrthoDB" id="3066434at2759"/>
<evidence type="ECO:0000313" key="1">
    <source>
        <dbReference type="EMBL" id="CAA7270508.1"/>
    </source>
</evidence>
<accession>A0A8S0WC84</accession>
<sequence>MADNKWERTRIPRIALSELIHEESPESFGEQIRDTIFADIQSDSSPRVHGSPHERWFRSVAQGPDAVRVKITNDRLKGRLIVWKKGKPFDPASLFFRSVDTSRLLPMALADYRIQWYASKGFWEWLEGRKTPGNQDPKKFWKMISVTAILFELLVIRNMHDYGGGDIPVIVVNWSGEQLDRATAYWVELSKDEWTKEQERRYNEMDEMSCRRSNPCFYQVDLL</sequence>